<name>K4BFQ5_SOLLC</name>
<sequence length="269" mass="30815">MSVFYKSLLLTANTQMPVVDPKVFLEGPPTQKEACRVKACEWFWKGRKLTLEWWSSVAGSKLTSEKSDHKWIKVFGIPLHAWSSETFQFIRDKCGGYVGVDEDTTHRTHMLWARICAKKNMKVITRSIELLKEDWGFDLTVLEDLHTVVRLAGKATLLEKGKSKEEVGTSNLVSYEETQRDNFNLKRSNFNSKEDNFTPKRDNLDCPVDKRAKVKESNNVNGSGPVLNQLQVSLEADQIYYQTGPNGKREKAKVLNEAKLFKLITIWQV</sequence>
<reference evidence="1" key="2">
    <citation type="submission" date="2015-06" db="UniProtKB">
        <authorList>
            <consortium name="EnsemblPlants"/>
        </authorList>
    </citation>
    <scope>IDENTIFICATION</scope>
    <source>
        <strain evidence="1">cv. Heinz 1706</strain>
    </source>
</reference>
<dbReference type="Proteomes" id="UP000004994">
    <property type="component" value="Chromosome 3"/>
</dbReference>
<dbReference type="AlphaFoldDB" id="K4BFQ5"/>
<proteinExistence type="predicted"/>
<dbReference type="PANTHER" id="PTHR34427:SF5">
    <property type="entry name" value="DUF4283 DOMAIN-CONTAINING PROTEIN"/>
    <property type="match status" value="1"/>
</dbReference>
<evidence type="ECO:0000313" key="1">
    <source>
        <dbReference type="EnsemblPlants" id="Solyc03g033830.2.1"/>
    </source>
</evidence>
<organism evidence="1">
    <name type="scientific">Solanum lycopersicum</name>
    <name type="common">Tomato</name>
    <name type="synonym">Lycopersicon esculentum</name>
    <dbReference type="NCBI Taxonomy" id="4081"/>
    <lineage>
        <taxon>Eukaryota</taxon>
        <taxon>Viridiplantae</taxon>
        <taxon>Streptophyta</taxon>
        <taxon>Embryophyta</taxon>
        <taxon>Tracheophyta</taxon>
        <taxon>Spermatophyta</taxon>
        <taxon>Magnoliopsida</taxon>
        <taxon>eudicotyledons</taxon>
        <taxon>Gunneridae</taxon>
        <taxon>Pentapetalae</taxon>
        <taxon>asterids</taxon>
        <taxon>lamiids</taxon>
        <taxon>Solanales</taxon>
        <taxon>Solanaceae</taxon>
        <taxon>Solanoideae</taxon>
        <taxon>Solaneae</taxon>
        <taxon>Solanum</taxon>
        <taxon>Solanum subgen. Lycopersicon</taxon>
    </lineage>
</organism>
<dbReference type="InParanoid" id="K4BFQ5"/>
<evidence type="ECO:0000313" key="2">
    <source>
        <dbReference type="Proteomes" id="UP000004994"/>
    </source>
</evidence>
<dbReference type="PANTHER" id="PTHR34427">
    <property type="entry name" value="DUF4283 DOMAIN PROTEIN"/>
    <property type="match status" value="1"/>
</dbReference>
<accession>K4BFQ5</accession>
<dbReference type="PhylomeDB" id="K4BFQ5"/>
<dbReference type="PaxDb" id="4081-Solyc03g033830.2.1"/>
<reference evidence="1" key="1">
    <citation type="journal article" date="2012" name="Nature">
        <title>The tomato genome sequence provides insights into fleshy fruit evolution.</title>
        <authorList>
            <consortium name="Tomato Genome Consortium"/>
        </authorList>
    </citation>
    <scope>NUCLEOTIDE SEQUENCE [LARGE SCALE GENOMIC DNA]</scope>
    <source>
        <strain evidence="1">cv. Heinz 1706</strain>
    </source>
</reference>
<dbReference type="EnsemblPlants" id="Solyc03g033830.2.1">
    <property type="protein sequence ID" value="Solyc03g033830.2.1"/>
    <property type="gene ID" value="Solyc03g033830.2"/>
</dbReference>
<dbReference type="HOGENOM" id="CLU_1035885_0_0_1"/>
<protein>
    <submittedName>
        <fullName evidence="1">Uncharacterized protein</fullName>
    </submittedName>
</protein>
<keyword evidence="2" id="KW-1185">Reference proteome</keyword>
<dbReference type="Gramene" id="Solyc03g033830.2.1">
    <property type="protein sequence ID" value="Solyc03g033830.2.1"/>
    <property type="gene ID" value="Solyc03g033830.2"/>
</dbReference>